<dbReference type="KEGG" id="nta:107780998"/>
<organism evidence="6">
    <name type="scientific">Nicotiana tabacum</name>
    <name type="common">Common tobacco</name>
    <dbReference type="NCBI Taxonomy" id="4097"/>
    <lineage>
        <taxon>Eukaryota</taxon>
        <taxon>Viridiplantae</taxon>
        <taxon>Streptophyta</taxon>
        <taxon>Embryophyta</taxon>
        <taxon>Tracheophyta</taxon>
        <taxon>Spermatophyta</taxon>
        <taxon>Magnoliopsida</taxon>
        <taxon>eudicotyledons</taxon>
        <taxon>Gunneridae</taxon>
        <taxon>Pentapetalae</taxon>
        <taxon>asterids</taxon>
        <taxon>lamiids</taxon>
        <taxon>Solanales</taxon>
        <taxon>Solanaceae</taxon>
        <taxon>Nicotianoideae</taxon>
        <taxon>Nicotianeae</taxon>
        <taxon>Nicotiana</taxon>
    </lineage>
</organism>
<dbReference type="Gene3D" id="2.170.150.80">
    <property type="entry name" value="NAC domain"/>
    <property type="match status" value="1"/>
</dbReference>
<keyword evidence="1" id="KW-0805">Transcription regulation</keyword>
<dbReference type="InterPro" id="IPR036093">
    <property type="entry name" value="NAC_dom_sf"/>
</dbReference>
<proteinExistence type="predicted"/>
<evidence type="ECO:0000256" key="2">
    <source>
        <dbReference type="ARBA" id="ARBA00023125"/>
    </source>
</evidence>
<dbReference type="GO" id="GO:0003677">
    <property type="term" value="F:DNA binding"/>
    <property type="evidence" value="ECO:0007669"/>
    <property type="project" value="UniProtKB-KW"/>
</dbReference>
<evidence type="ECO:0000256" key="4">
    <source>
        <dbReference type="ARBA" id="ARBA00023242"/>
    </source>
</evidence>
<dbReference type="InterPro" id="IPR003441">
    <property type="entry name" value="NAC-dom"/>
</dbReference>
<evidence type="ECO:0000313" key="6">
    <source>
        <dbReference type="RefSeq" id="XP_016457112.1"/>
    </source>
</evidence>
<reference evidence="6" key="1">
    <citation type="submission" date="2025-08" db="UniProtKB">
        <authorList>
            <consortium name="RefSeq"/>
        </authorList>
    </citation>
    <scope>IDENTIFICATION</scope>
</reference>
<sequence>MKQHRHDIHKPLIFYSCTLKYLKPRSSLSRADSQSLAEPPYSKACQLTPVYWKITLCRTYIVSATRKPNTGMEIKRIYRATVSGYWKPPGLDKQITCPRGKPVLGMKKTLVFYKGRKSHHAFKTDWIMHEYRLVLPINPLFIFFIISRNLLRIP</sequence>
<dbReference type="AlphaFoldDB" id="A0A1S3YZ38"/>
<dbReference type="SMR" id="A0A1S3YZ38"/>
<dbReference type="GO" id="GO:0006355">
    <property type="term" value="P:regulation of DNA-templated transcription"/>
    <property type="evidence" value="ECO:0007669"/>
    <property type="project" value="InterPro"/>
</dbReference>
<gene>
    <name evidence="6" type="primary">LOC107780998</name>
</gene>
<protein>
    <submittedName>
        <fullName evidence="6">NAC domain-containing protein 92-like</fullName>
    </submittedName>
</protein>
<dbReference type="RefSeq" id="XP_016457112.1">
    <property type="nucleotide sequence ID" value="XM_016601626.1"/>
</dbReference>
<dbReference type="OrthoDB" id="10270303at2759"/>
<name>A0A1S3YZ38_TOBAC</name>
<evidence type="ECO:0000259" key="5">
    <source>
        <dbReference type="PROSITE" id="PS51005"/>
    </source>
</evidence>
<dbReference type="PaxDb" id="4097-A0A1S3YZ38"/>
<dbReference type="Pfam" id="PF02365">
    <property type="entry name" value="NAM"/>
    <property type="match status" value="1"/>
</dbReference>
<keyword evidence="4" id="KW-0539">Nucleus</keyword>
<dbReference type="PANTHER" id="PTHR31744:SF115">
    <property type="entry name" value="NAC DOMAIN CONTAINING PROTEIN 38"/>
    <property type="match status" value="1"/>
</dbReference>
<evidence type="ECO:0000256" key="1">
    <source>
        <dbReference type="ARBA" id="ARBA00023015"/>
    </source>
</evidence>
<keyword evidence="3" id="KW-0804">Transcription</keyword>
<accession>A0A1S3YZ38</accession>
<feature type="domain" description="NAC" evidence="5">
    <location>
        <begin position="1"/>
        <end position="148"/>
    </location>
</feature>
<evidence type="ECO:0000256" key="3">
    <source>
        <dbReference type="ARBA" id="ARBA00023163"/>
    </source>
</evidence>
<dbReference type="SUPFAM" id="SSF101941">
    <property type="entry name" value="NAC domain"/>
    <property type="match status" value="1"/>
</dbReference>
<dbReference type="PANTHER" id="PTHR31744">
    <property type="entry name" value="PROTEIN CUP-SHAPED COTYLEDON 2-RELATED"/>
    <property type="match status" value="1"/>
</dbReference>
<dbReference type="STRING" id="4097.A0A1S3YZ38"/>
<keyword evidence="2" id="KW-0238">DNA-binding</keyword>
<dbReference type="PROSITE" id="PS51005">
    <property type="entry name" value="NAC"/>
    <property type="match status" value="1"/>
</dbReference>